<sequence length="192" mass="21351">MTSNGAGGPSPTDTAKAFAEGREEGLADAYRQWSGLIYTLAFRVLRDRTEAEDVTQQVFVSAWRGRATFDPSSGELGQWLTGIARHRIADSLRARRRDDRTVDAAAGLARTSTAADRLDASTVDRVLLADELAKLDDPRRTILQLAFYEDQSYPQIAERLELPLGTVKSHVRRGLLHLRDRLKEVKGDEASR</sequence>
<dbReference type="NCBIfam" id="TIGR02937">
    <property type="entry name" value="sigma70-ECF"/>
    <property type="match status" value="1"/>
</dbReference>
<dbReference type="GO" id="GO:0016987">
    <property type="term" value="F:sigma factor activity"/>
    <property type="evidence" value="ECO:0007669"/>
    <property type="project" value="UniProtKB-KW"/>
</dbReference>
<dbReference type="InterPro" id="IPR014284">
    <property type="entry name" value="RNA_pol_sigma-70_dom"/>
</dbReference>
<dbReference type="Gene3D" id="1.10.1740.10">
    <property type="match status" value="1"/>
</dbReference>
<dbReference type="GO" id="GO:0006352">
    <property type="term" value="P:DNA-templated transcription initiation"/>
    <property type="evidence" value="ECO:0007669"/>
    <property type="project" value="InterPro"/>
</dbReference>
<feature type="domain" description="RNA polymerase sigma factor 70 region 4 type 2" evidence="6">
    <location>
        <begin position="127"/>
        <end position="178"/>
    </location>
</feature>
<dbReference type="InterPro" id="IPR036388">
    <property type="entry name" value="WH-like_DNA-bd_sf"/>
</dbReference>
<dbReference type="InterPro" id="IPR039425">
    <property type="entry name" value="RNA_pol_sigma-70-like"/>
</dbReference>
<protein>
    <submittedName>
        <fullName evidence="7">Sigma-70 family RNA polymerase sigma factor</fullName>
    </submittedName>
</protein>
<evidence type="ECO:0000313" key="7">
    <source>
        <dbReference type="EMBL" id="XBV26015.1"/>
    </source>
</evidence>
<feature type="domain" description="RNA polymerase sigma-70 region 2" evidence="5">
    <location>
        <begin position="30"/>
        <end position="97"/>
    </location>
</feature>
<name>A0AAU7TH61_9ACTN</name>
<dbReference type="RefSeq" id="WP_350278822.1">
    <property type="nucleotide sequence ID" value="NZ_CP158165.1"/>
</dbReference>
<organism evidence="7">
    <name type="scientific">Kribbella sp. HUAS MG21</name>
    <dbReference type="NCBI Taxonomy" id="3160966"/>
    <lineage>
        <taxon>Bacteria</taxon>
        <taxon>Bacillati</taxon>
        <taxon>Actinomycetota</taxon>
        <taxon>Actinomycetes</taxon>
        <taxon>Propionibacteriales</taxon>
        <taxon>Kribbellaceae</taxon>
        <taxon>Kribbella</taxon>
    </lineage>
</organism>
<accession>A0AAU7TH61</accession>
<dbReference type="InterPro" id="IPR013324">
    <property type="entry name" value="RNA_pol_sigma_r3/r4-like"/>
</dbReference>
<dbReference type="SUPFAM" id="SSF88659">
    <property type="entry name" value="Sigma3 and sigma4 domains of RNA polymerase sigma factors"/>
    <property type="match status" value="1"/>
</dbReference>
<dbReference type="PANTHER" id="PTHR43133">
    <property type="entry name" value="RNA POLYMERASE ECF-TYPE SIGMA FACTO"/>
    <property type="match status" value="1"/>
</dbReference>
<evidence type="ECO:0000256" key="1">
    <source>
        <dbReference type="ARBA" id="ARBA00010641"/>
    </source>
</evidence>
<dbReference type="EMBL" id="CP158165">
    <property type="protein sequence ID" value="XBV26015.1"/>
    <property type="molecule type" value="Genomic_DNA"/>
</dbReference>
<evidence type="ECO:0000259" key="6">
    <source>
        <dbReference type="Pfam" id="PF08281"/>
    </source>
</evidence>
<gene>
    <name evidence="7" type="ORF">ABN611_06220</name>
</gene>
<dbReference type="GO" id="GO:0003677">
    <property type="term" value="F:DNA binding"/>
    <property type="evidence" value="ECO:0007669"/>
    <property type="project" value="InterPro"/>
</dbReference>
<keyword evidence="3" id="KW-0731">Sigma factor</keyword>
<dbReference type="CDD" id="cd06171">
    <property type="entry name" value="Sigma70_r4"/>
    <property type="match status" value="1"/>
</dbReference>
<evidence type="ECO:0000256" key="3">
    <source>
        <dbReference type="ARBA" id="ARBA00023082"/>
    </source>
</evidence>
<dbReference type="InterPro" id="IPR013249">
    <property type="entry name" value="RNA_pol_sigma70_r4_t2"/>
</dbReference>
<keyword evidence="2" id="KW-0805">Transcription regulation</keyword>
<dbReference type="InterPro" id="IPR013325">
    <property type="entry name" value="RNA_pol_sigma_r2"/>
</dbReference>
<reference evidence="7" key="1">
    <citation type="submission" date="2024-06" db="EMBL/GenBank/DDBJ databases">
        <title>Kribbella sp. strain HUAS MG21 genome sequences.</title>
        <authorList>
            <person name="Mo P."/>
        </authorList>
    </citation>
    <scope>NUCLEOTIDE SEQUENCE</scope>
    <source>
        <strain evidence="7">HUAS MG21</strain>
    </source>
</reference>
<dbReference type="Pfam" id="PF04542">
    <property type="entry name" value="Sigma70_r2"/>
    <property type="match status" value="1"/>
</dbReference>
<dbReference type="Gene3D" id="1.10.10.10">
    <property type="entry name" value="Winged helix-like DNA-binding domain superfamily/Winged helix DNA-binding domain"/>
    <property type="match status" value="1"/>
</dbReference>
<evidence type="ECO:0000259" key="5">
    <source>
        <dbReference type="Pfam" id="PF04542"/>
    </source>
</evidence>
<dbReference type="AlphaFoldDB" id="A0AAU7TH61"/>
<dbReference type="InterPro" id="IPR007627">
    <property type="entry name" value="RNA_pol_sigma70_r2"/>
</dbReference>
<proteinExistence type="inferred from homology"/>
<dbReference type="SUPFAM" id="SSF88946">
    <property type="entry name" value="Sigma2 domain of RNA polymerase sigma factors"/>
    <property type="match status" value="1"/>
</dbReference>
<dbReference type="PANTHER" id="PTHR43133:SF62">
    <property type="entry name" value="RNA POLYMERASE SIGMA FACTOR SIGZ"/>
    <property type="match status" value="1"/>
</dbReference>
<evidence type="ECO:0000256" key="4">
    <source>
        <dbReference type="ARBA" id="ARBA00023163"/>
    </source>
</evidence>
<dbReference type="Pfam" id="PF08281">
    <property type="entry name" value="Sigma70_r4_2"/>
    <property type="match status" value="1"/>
</dbReference>
<comment type="similarity">
    <text evidence="1">Belongs to the sigma-70 factor family. ECF subfamily.</text>
</comment>
<evidence type="ECO:0000256" key="2">
    <source>
        <dbReference type="ARBA" id="ARBA00023015"/>
    </source>
</evidence>
<keyword evidence="4" id="KW-0804">Transcription</keyword>